<dbReference type="GO" id="GO:0016020">
    <property type="term" value="C:membrane"/>
    <property type="evidence" value="ECO:0007669"/>
    <property type="project" value="InterPro"/>
</dbReference>
<gene>
    <name evidence="1" type="ORF">SAMN05421580_106170</name>
</gene>
<dbReference type="AlphaFoldDB" id="A0A1N7MTJ2"/>
<dbReference type="Gene3D" id="3.40.50.300">
    <property type="entry name" value="P-loop containing nucleotide triphosphate hydrolases"/>
    <property type="match status" value="1"/>
</dbReference>
<proteinExistence type="predicted"/>
<dbReference type="SUPFAM" id="SSF52540">
    <property type="entry name" value="P-loop containing nucleoside triphosphate hydrolases"/>
    <property type="match status" value="1"/>
</dbReference>
<evidence type="ECO:0000313" key="2">
    <source>
        <dbReference type="Proteomes" id="UP000186221"/>
    </source>
</evidence>
<organism evidence="1 2">
    <name type="scientific">Rhodobacter aestuarii</name>
    <dbReference type="NCBI Taxonomy" id="453582"/>
    <lineage>
        <taxon>Bacteria</taxon>
        <taxon>Pseudomonadati</taxon>
        <taxon>Pseudomonadota</taxon>
        <taxon>Alphaproteobacteria</taxon>
        <taxon>Rhodobacterales</taxon>
        <taxon>Rhodobacter group</taxon>
        <taxon>Rhodobacter</taxon>
    </lineage>
</organism>
<name>A0A1N7MTJ2_9RHOB</name>
<keyword evidence="2" id="KW-1185">Reference proteome</keyword>
<keyword evidence="1" id="KW-0808">Transferase</keyword>
<dbReference type="STRING" id="453582.SAMN05421580_106170"/>
<reference evidence="2" key="1">
    <citation type="submission" date="2017-01" db="EMBL/GenBank/DDBJ databases">
        <authorList>
            <person name="Varghese N."/>
            <person name="Submissions S."/>
        </authorList>
    </citation>
    <scope>NUCLEOTIDE SEQUENCE [LARGE SCALE GENOMIC DNA]</scope>
    <source>
        <strain evidence="2">DSM 19945</strain>
    </source>
</reference>
<dbReference type="RefSeq" id="WP_076484953.1">
    <property type="nucleotide sequence ID" value="NZ_FTOG01000006.1"/>
</dbReference>
<dbReference type="GO" id="GO:0008146">
    <property type="term" value="F:sulfotransferase activity"/>
    <property type="evidence" value="ECO:0007669"/>
    <property type="project" value="InterPro"/>
</dbReference>
<dbReference type="OrthoDB" id="7444642at2"/>
<dbReference type="Pfam" id="PF03567">
    <property type="entry name" value="Sulfotransfer_2"/>
    <property type="match status" value="1"/>
</dbReference>
<accession>A0A1N7MTJ2</accession>
<dbReference type="InterPro" id="IPR005331">
    <property type="entry name" value="Sulfotransferase"/>
</dbReference>
<sequence length="208" mass="24454">MPIFRLAQKNVLFLHIPKAGGTSIESFLSTQSGESLRMKQNHLRLPCVPQHFHGELIETLFSADFFDYSFCVTRNPYARLLSEYNYRMGHRHFPWRHLPEPGFARWVRWVFTQYRRNPYIYSNHIRPQSAFSIAGTEAFRLEDQQEELMERLSALAGVEAAALPRTNMSKQRATAMDPQTAKLIYDFYREDFERFGYAEDSFEPQQDA</sequence>
<dbReference type="Proteomes" id="UP000186221">
    <property type="component" value="Unassembled WGS sequence"/>
</dbReference>
<dbReference type="InterPro" id="IPR027417">
    <property type="entry name" value="P-loop_NTPase"/>
</dbReference>
<dbReference type="EMBL" id="FTOG01000006">
    <property type="protein sequence ID" value="SIS89281.1"/>
    <property type="molecule type" value="Genomic_DNA"/>
</dbReference>
<evidence type="ECO:0000313" key="1">
    <source>
        <dbReference type="EMBL" id="SIS89281.1"/>
    </source>
</evidence>
<protein>
    <submittedName>
        <fullName evidence="1">Sulfotransferase family protein</fullName>
    </submittedName>
</protein>